<accession>A0A4P9CCN5</accession>
<reference evidence="1 2" key="1">
    <citation type="submission" date="2018-05" db="EMBL/GenBank/DDBJ databases">
        <title>Genome comparison of Eubacterium sp.</title>
        <authorList>
            <person name="Feng Y."/>
            <person name="Sanchez-Andrea I."/>
            <person name="Stams A.J.M."/>
            <person name="De Vos W.M."/>
        </authorList>
    </citation>
    <scope>NUCLEOTIDE SEQUENCE [LARGE SCALE GENOMIC DNA]</scope>
    <source>
        <strain evidence="1 2">YI</strain>
    </source>
</reference>
<protein>
    <submittedName>
        <fullName evidence="1">Uncharacterized protein</fullName>
    </submittedName>
</protein>
<gene>
    <name evidence="1" type="ORF">CPZ25_019815</name>
</gene>
<evidence type="ECO:0000313" key="2">
    <source>
        <dbReference type="Proteomes" id="UP000218387"/>
    </source>
</evidence>
<keyword evidence="2" id="KW-1185">Reference proteome</keyword>
<dbReference type="Proteomes" id="UP000218387">
    <property type="component" value="Chromosome"/>
</dbReference>
<dbReference type="KEGG" id="emt:CPZ25_019815"/>
<evidence type="ECO:0000313" key="1">
    <source>
        <dbReference type="EMBL" id="QCT73469.1"/>
    </source>
</evidence>
<sequence length="85" mass="9846">MNYYFAGYQILNFETKDGGRIDGFNIFLMSKDENVKGQKAEKKFISRADYDRMRVNFDTFVGKNVTIFCDLKGHPVLIQEHKTAA</sequence>
<proteinExistence type="predicted"/>
<dbReference type="RefSeq" id="WP_096920605.1">
    <property type="nucleotide sequence ID" value="NZ_CP029487.1"/>
</dbReference>
<dbReference type="EMBL" id="CP029487">
    <property type="protein sequence ID" value="QCT73469.1"/>
    <property type="molecule type" value="Genomic_DNA"/>
</dbReference>
<organism evidence="1 2">
    <name type="scientific">Eubacterium maltosivorans</name>
    <dbReference type="NCBI Taxonomy" id="2041044"/>
    <lineage>
        <taxon>Bacteria</taxon>
        <taxon>Bacillati</taxon>
        <taxon>Bacillota</taxon>
        <taxon>Clostridia</taxon>
        <taxon>Eubacteriales</taxon>
        <taxon>Eubacteriaceae</taxon>
        <taxon>Eubacterium</taxon>
    </lineage>
</organism>
<name>A0A4P9CCN5_EUBML</name>
<dbReference type="AlphaFoldDB" id="A0A4P9CCN5"/>